<dbReference type="EMBL" id="CP036287">
    <property type="protein sequence ID" value="QDU66292.1"/>
    <property type="molecule type" value="Genomic_DNA"/>
</dbReference>
<evidence type="ECO:0000313" key="3">
    <source>
        <dbReference type="EMBL" id="QDU66292.1"/>
    </source>
</evidence>
<keyword evidence="4" id="KW-1185">Reference proteome</keyword>
<sequence precursor="true">MSSAAARGALSPLAAGLLAVLSACGSGGSAGEQWPAGTVLAVDGLPLSGAEVDQVTAWVAAVMPGVSAREHRRRALTGHLFPRLTAEAAFGAARDGALAEAKDLLAELRAEPTEPDPALALVGDWGTIGLEVWAALQDAPLGEWIGPIAGIGRLRLARCLDHAPGPHPGLDHFEIEVRDFPFVPPGTDRDALADLTWDTQLTIVDPEYERIVPLAWRANMQTDSDRASDDTATSSADAGAQQ</sequence>
<gene>
    <name evidence="3" type="ORF">Pla133_13590</name>
</gene>
<organism evidence="3 4">
    <name type="scientific">Engelhardtia mirabilis</name>
    <dbReference type="NCBI Taxonomy" id="2528011"/>
    <lineage>
        <taxon>Bacteria</taxon>
        <taxon>Pseudomonadati</taxon>
        <taxon>Planctomycetota</taxon>
        <taxon>Planctomycetia</taxon>
        <taxon>Planctomycetia incertae sedis</taxon>
        <taxon>Engelhardtia</taxon>
    </lineage>
</organism>
<dbReference type="RefSeq" id="WP_145063765.1">
    <property type="nucleotide sequence ID" value="NZ_CP036287.1"/>
</dbReference>
<keyword evidence="2" id="KW-0732">Signal</keyword>
<proteinExistence type="predicted"/>
<reference evidence="3 4" key="1">
    <citation type="submission" date="2019-02" db="EMBL/GenBank/DDBJ databases">
        <title>Deep-cultivation of Planctomycetes and their phenomic and genomic characterization uncovers novel biology.</title>
        <authorList>
            <person name="Wiegand S."/>
            <person name="Jogler M."/>
            <person name="Boedeker C."/>
            <person name="Pinto D."/>
            <person name="Vollmers J."/>
            <person name="Rivas-Marin E."/>
            <person name="Kohn T."/>
            <person name="Peeters S.H."/>
            <person name="Heuer A."/>
            <person name="Rast P."/>
            <person name="Oberbeckmann S."/>
            <person name="Bunk B."/>
            <person name="Jeske O."/>
            <person name="Meyerdierks A."/>
            <person name="Storesund J.E."/>
            <person name="Kallscheuer N."/>
            <person name="Luecker S."/>
            <person name="Lage O.M."/>
            <person name="Pohl T."/>
            <person name="Merkel B.J."/>
            <person name="Hornburger P."/>
            <person name="Mueller R.-W."/>
            <person name="Bruemmer F."/>
            <person name="Labrenz M."/>
            <person name="Spormann A.M."/>
            <person name="Op den Camp H."/>
            <person name="Overmann J."/>
            <person name="Amann R."/>
            <person name="Jetten M.S.M."/>
            <person name="Mascher T."/>
            <person name="Medema M.H."/>
            <person name="Devos D.P."/>
            <person name="Kaster A.-K."/>
            <person name="Ovreas L."/>
            <person name="Rohde M."/>
            <person name="Galperin M.Y."/>
            <person name="Jogler C."/>
        </authorList>
    </citation>
    <scope>NUCLEOTIDE SEQUENCE [LARGE SCALE GENOMIC DNA]</scope>
    <source>
        <strain evidence="3 4">Pla133</strain>
    </source>
</reference>
<evidence type="ECO:0000313" key="4">
    <source>
        <dbReference type="Proteomes" id="UP000316921"/>
    </source>
</evidence>
<name>A0A518BH36_9BACT</name>
<dbReference type="KEGG" id="pbap:Pla133_13590"/>
<dbReference type="PROSITE" id="PS51257">
    <property type="entry name" value="PROKAR_LIPOPROTEIN"/>
    <property type="match status" value="1"/>
</dbReference>
<feature type="signal peptide" evidence="2">
    <location>
        <begin position="1"/>
        <end position="25"/>
    </location>
</feature>
<evidence type="ECO:0000256" key="1">
    <source>
        <dbReference type="SAM" id="MobiDB-lite"/>
    </source>
</evidence>
<accession>A0A518BH36</accession>
<dbReference type="AlphaFoldDB" id="A0A518BH36"/>
<dbReference type="Proteomes" id="UP000316921">
    <property type="component" value="Chromosome"/>
</dbReference>
<protein>
    <submittedName>
        <fullName evidence="3">Uncharacterized protein</fullName>
    </submittedName>
</protein>
<evidence type="ECO:0000256" key="2">
    <source>
        <dbReference type="SAM" id="SignalP"/>
    </source>
</evidence>
<feature type="chain" id="PRO_5022154203" evidence="2">
    <location>
        <begin position="26"/>
        <end position="242"/>
    </location>
</feature>
<feature type="compositionally biased region" description="Low complexity" evidence="1">
    <location>
        <begin position="230"/>
        <end position="242"/>
    </location>
</feature>
<feature type="region of interest" description="Disordered" evidence="1">
    <location>
        <begin position="222"/>
        <end position="242"/>
    </location>
</feature>